<name>A0ABR4YH30_9BACT</name>
<protein>
    <submittedName>
        <fullName evidence="2">Uncharacterized protein</fullName>
    </submittedName>
</protein>
<gene>
    <name evidence="2" type="ORF">LG35_10285</name>
</gene>
<feature type="region of interest" description="Disordered" evidence="1">
    <location>
        <begin position="152"/>
        <end position="179"/>
    </location>
</feature>
<sequence>MKENRVQATDGGNAGQVYMMAVFDTMELLRLESGSNKDYRTFIDEELRRVIPGEPAPQRAFIQAEVPDIEGFGRMAPRSRDLRQALSAVRNADGIIRRIVTLNEIIGCCQCGLDPLDPHDLELFYRHMERERVRTGVIRAIHRVPDRLTLQGRGRYAASADRRNIPPKNPAPRKKGPGI</sequence>
<keyword evidence="3" id="KW-1185">Reference proteome</keyword>
<comment type="caution">
    <text evidence="2">The sequence shown here is derived from an EMBL/GenBank/DDBJ whole genome shotgun (WGS) entry which is preliminary data.</text>
</comment>
<dbReference type="RefSeq" id="WP_035474592.1">
    <property type="nucleotide sequence ID" value="NZ_JRGF01000036.1"/>
</dbReference>
<evidence type="ECO:0000256" key="1">
    <source>
        <dbReference type="SAM" id="MobiDB-lite"/>
    </source>
</evidence>
<reference evidence="2 3" key="1">
    <citation type="submission" date="2014-09" db="EMBL/GenBank/DDBJ databases">
        <title>Alistipes sp. 627, sp. nov., a novel member of the family Rikenellaceae isolated from human faeces.</title>
        <authorList>
            <person name="Shkoporov A.N."/>
            <person name="Chaplin A.V."/>
            <person name="Motuzova O.V."/>
            <person name="Kafarskaia L.I."/>
            <person name="Khokhlova E.V."/>
            <person name="Efimov B.A."/>
        </authorList>
    </citation>
    <scope>NUCLEOTIDE SEQUENCE [LARGE SCALE GENOMIC DNA]</scope>
    <source>
        <strain evidence="2 3">627</strain>
    </source>
</reference>
<evidence type="ECO:0000313" key="2">
    <source>
        <dbReference type="EMBL" id="KHE39707.1"/>
    </source>
</evidence>
<dbReference type="Proteomes" id="UP000030889">
    <property type="component" value="Unassembled WGS sequence"/>
</dbReference>
<accession>A0ABR4YH30</accession>
<evidence type="ECO:0000313" key="3">
    <source>
        <dbReference type="Proteomes" id="UP000030889"/>
    </source>
</evidence>
<organism evidence="2 3">
    <name type="scientific">Alistipes inops</name>
    <dbReference type="NCBI Taxonomy" id="1501391"/>
    <lineage>
        <taxon>Bacteria</taxon>
        <taxon>Pseudomonadati</taxon>
        <taxon>Bacteroidota</taxon>
        <taxon>Bacteroidia</taxon>
        <taxon>Bacteroidales</taxon>
        <taxon>Rikenellaceae</taxon>
        <taxon>Alistipes</taxon>
    </lineage>
</organism>
<dbReference type="EMBL" id="JRGF01000036">
    <property type="protein sequence ID" value="KHE39707.1"/>
    <property type="molecule type" value="Genomic_DNA"/>
</dbReference>
<proteinExistence type="predicted"/>